<dbReference type="EMBL" id="BPQP01000065">
    <property type="protein sequence ID" value="GJD96632.1"/>
    <property type="molecule type" value="Genomic_DNA"/>
</dbReference>
<proteinExistence type="predicted"/>
<reference evidence="1" key="1">
    <citation type="journal article" date="2021" name="Front. Microbiol.">
        <title>Comprehensive Comparative Genomics and Phenotyping of Methylobacterium Species.</title>
        <authorList>
            <person name="Alessa O."/>
            <person name="Ogura Y."/>
            <person name="Fujitani Y."/>
            <person name="Takami H."/>
            <person name="Hayashi T."/>
            <person name="Sahin N."/>
            <person name="Tani A."/>
        </authorList>
    </citation>
    <scope>NUCLEOTIDE SEQUENCE</scope>
    <source>
        <strain evidence="1">DSM 19015</strain>
    </source>
</reference>
<name>A0ABQ4S381_9HYPH</name>
<organism evidence="1 2">
    <name type="scientific">Methylobacterium iners</name>
    <dbReference type="NCBI Taxonomy" id="418707"/>
    <lineage>
        <taxon>Bacteria</taxon>
        <taxon>Pseudomonadati</taxon>
        <taxon>Pseudomonadota</taxon>
        <taxon>Alphaproteobacteria</taxon>
        <taxon>Hyphomicrobiales</taxon>
        <taxon>Methylobacteriaceae</taxon>
        <taxon>Methylobacterium</taxon>
    </lineage>
</organism>
<protein>
    <submittedName>
        <fullName evidence="1">Uncharacterized protein</fullName>
    </submittedName>
</protein>
<evidence type="ECO:0000313" key="1">
    <source>
        <dbReference type="EMBL" id="GJD96632.1"/>
    </source>
</evidence>
<dbReference type="Proteomes" id="UP001055125">
    <property type="component" value="Unassembled WGS sequence"/>
</dbReference>
<comment type="caution">
    <text evidence="1">The sequence shown here is derived from an EMBL/GenBank/DDBJ whole genome shotgun (WGS) entry which is preliminary data.</text>
</comment>
<reference evidence="1" key="2">
    <citation type="submission" date="2021-08" db="EMBL/GenBank/DDBJ databases">
        <authorList>
            <person name="Tani A."/>
            <person name="Ola A."/>
            <person name="Ogura Y."/>
            <person name="Katsura K."/>
            <person name="Hayashi T."/>
        </authorList>
    </citation>
    <scope>NUCLEOTIDE SEQUENCE</scope>
    <source>
        <strain evidence="1">DSM 19015</strain>
    </source>
</reference>
<evidence type="ECO:0000313" key="2">
    <source>
        <dbReference type="Proteomes" id="UP001055125"/>
    </source>
</evidence>
<accession>A0ABQ4S381</accession>
<gene>
    <name evidence="1" type="ORF">OCOJLMKI_3855</name>
</gene>
<sequence>MRVFQVRQTTTGIILWTDTGPDEAFVLEIMIHEAGYVDAAHLPQTIQIVG</sequence>
<keyword evidence="2" id="KW-1185">Reference proteome</keyword>